<dbReference type="InterPro" id="IPR054358">
    <property type="entry name" value="MtxA_C"/>
</dbReference>
<feature type="domain" description="Magnetotaxis protein MtxA C-terminal" evidence="2">
    <location>
        <begin position="235"/>
        <end position="309"/>
    </location>
</feature>
<dbReference type="InterPro" id="IPR055778">
    <property type="entry name" value="DUF7354"/>
</dbReference>
<gene>
    <name evidence="5" type="ORF">A2527_04110</name>
</gene>
<evidence type="ECO:0000313" key="6">
    <source>
        <dbReference type="Proteomes" id="UP000178449"/>
    </source>
</evidence>
<feature type="signal peptide" evidence="1">
    <location>
        <begin position="1"/>
        <end position="18"/>
    </location>
</feature>
<keyword evidence="1" id="KW-0732">Signal</keyword>
<dbReference type="Pfam" id="PF22121">
    <property type="entry name" value="MtxA_C"/>
    <property type="match status" value="1"/>
</dbReference>
<feature type="domain" description="DUF7354" evidence="4">
    <location>
        <begin position="26"/>
        <end position="112"/>
    </location>
</feature>
<dbReference type="Pfam" id="PF22433">
    <property type="entry name" value="MtxA_IG-like"/>
    <property type="match status" value="1"/>
</dbReference>
<name>A0A1F6GF55_9PROT</name>
<accession>A0A1F6GF55</accession>
<feature type="domain" description="Magnetotaxis protein MtxA middle immunoglobulin-like" evidence="3">
    <location>
        <begin position="143"/>
        <end position="215"/>
    </location>
</feature>
<dbReference type="Pfam" id="PF24045">
    <property type="entry name" value="DUF7354"/>
    <property type="match status" value="1"/>
</dbReference>
<evidence type="ECO:0000259" key="4">
    <source>
        <dbReference type="Pfam" id="PF24045"/>
    </source>
</evidence>
<evidence type="ECO:0000313" key="5">
    <source>
        <dbReference type="EMBL" id="OGG96746.1"/>
    </source>
</evidence>
<dbReference type="AlphaFoldDB" id="A0A1F6GF55"/>
<protein>
    <recommendedName>
        <fullName evidence="7">FecR protein domain-containing protein</fullName>
    </recommendedName>
</protein>
<dbReference type="Proteomes" id="UP000178449">
    <property type="component" value="Unassembled WGS sequence"/>
</dbReference>
<dbReference type="EMBL" id="MFNE01000010">
    <property type="protein sequence ID" value="OGG96746.1"/>
    <property type="molecule type" value="Genomic_DNA"/>
</dbReference>
<dbReference type="InterPro" id="IPR054359">
    <property type="entry name" value="MtxA_M_Ig-like"/>
</dbReference>
<reference evidence="5 6" key="1">
    <citation type="journal article" date="2016" name="Nat. Commun.">
        <title>Thousands of microbial genomes shed light on interconnected biogeochemical processes in an aquifer system.</title>
        <authorList>
            <person name="Anantharaman K."/>
            <person name="Brown C.T."/>
            <person name="Hug L.A."/>
            <person name="Sharon I."/>
            <person name="Castelle C.J."/>
            <person name="Probst A.J."/>
            <person name="Thomas B.C."/>
            <person name="Singh A."/>
            <person name="Wilkins M.J."/>
            <person name="Karaoz U."/>
            <person name="Brodie E.L."/>
            <person name="Williams K.H."/>
            <person name="Hubbard S.S."/>
            <person name="Banfield J.F."/>
        </authorList>
    </citation>
    <scope>NUCLEOTIDE SEQUENCE [LARGE SCALE GENOMIC DNA]</scope>
</reference>
<evidence type="ECO:0000259" key="2">
    <source>
        <dbReference type="Pfam" id="PF22121"/>
    </source>
</evidence>
<evidence type="ECO:0000259" key="3">
    <source>
        <dbReference type="Pfam" id="PF22433"/>
    </source>
</evidence>
<dbReference type="STRING" id="1817772.A2527_04110"/>
<organism evidence="5 6">
    <name type="scientific">Candidatus Lambdaproteobacteria bacterium RIFOXYD2_FULL_50_16</name>
    <dbReference type="NCBI Taxonomy" id="1817772"/>
    <lineage>
        <taxon>Bacteria</taxon>
        <taxon>Pseudomonadati</taxon>
        <taxon>Pseudomonadota</taxon>
        <taxon>Candidatus Lambdaproteobacteria</taxon>
    </lineage>
</organism>
<evidence type="ECO:0000256" key="1">
    <source>
        <dbReference type="SAM" id="SignalP"/>
    </source>
</evidence>
<proteinExistence type="predicted"/>
<feature type="chain" id="PRO_5009524653" description="FecR protein domain-containing protein" evidence="1">
    <location>
        <begin position="19"/>
        <end position="318"/>
    </location>
</feature>
<comment type="caution">
    <text evidence="5">The sequence shown here is derived from an EMBL/GenBank/DDBJ whole genome shotgun (WGS) entry which is preliminary data.</text>
</comment>
<evidence type="ECO:0008006" key="7">
    <source>
        <dbReference type="Google" id="ProtNLM"/>
    </source>
</evidence>
<sequence>MKALVKLFVMLAIGSFLGVPLMAGSEEPAAVVSAVQGTVEFSKKAGADWKAVRKSKFLSPGASLRTAKDGSAKITLQASGESFIVGGDSEVAVLADKLEAKKGKLTPDQASNELVSGLMKRFDKSQSYTTVRRSASTSAVEIDVARELTLNAENPYLVFEGAGDKLTYEIKVGKDTYTAKQEKDGMVRAKIKPFNGEQALEVNILDGKKPVFSVKSFKKGKEVEDYKLSWLDADQSKELAAQLTQVDQAFPGNQVMRSKIYEQKGLYVAAMNEYESYLKENPDEEEVYPYYFFVIKKKLALSKLYSEKMADYKTLLDK</sequence>